<dbReference type="Pfam" id="PF00001">
    <property type="entry name" value="7tm_1"/>
    <property type="match status" value="1"/>
</dbReference>
<accession>A0A8S2G309</accession>
<keyword evidence="8" id="KW-0807">Transducer</keyword>
<evidence type="ECO:0000256" key="1">
    <source>
        <dbReference type="ARBA" id="ARBA00004651"/>
    </source>
</evidence>
<dbReference type="Gene3D" id="1.20.1070.10">
    <property type="entry name" value="Rhodopsin 7-helix transmembrane proteins"/>
    <property type="match status" value="1"/>
</dbReference>
<evidence type="ECO:0000313" key="13">
    <source>
        <dbReference type="Proteomes" id="UP000677228"/>
    </source>
</evidence>
<comment type="subcellular location">
    <subcellularLocation>
        <location evidence="1">Cell membrane</location>
        <topology evidence="1">Multi-pass membrane protein</topology>
    </subcellularLocation>
</comment>
<dbReference type="EMBL" id="CAJNOK010055600">
    <property type="protein sequence ID" value="CAF1619926.1"/>
    <property type="molecule type" value="Genomic_DNA"/>
</dbReference>
<evidence type="ECO:0000259" key="10">
    <source>
        <dbReference type="PROSITE" id="PS50262"/>
    </source>
</evidence>
<feature type="domain" description="G-protein coupled receptors family 1 profile" evidence="10">
    <location>
        <begin position="7"/>
        <end position="62"/>
    </location>
</feature>
<evidence type="ECO:0000256" key="4">
    <source>
        <dbReference type="ARBA" id="ARBA00022989"/>
    </source>
</evidence>
<dbReference type="AlphaFoldDB" id="A0A8S2G309"/>
<keyword evidence="6 9" id="KW-0472">Membrane</keyword>
<evidence type="ECO:0000256" key="2">
    <source>
        <dbReference type="ARBA" id="ARBA00022475"/>
    </source>
</evidence>
<keyword evidence="7" id="KW-0675">Receptor</keyword>
<name>A0A8S2G309_9BILA</name>
<evidence type="ECO:0000256" key="9">
    <source>
        <dbReference type="SAM" id="Phobius"/>
    </source>
</evidence>
<dbReference type="InterPro" id="IPR017452">
    <property type="entry name" value="GPCR_Rhodpsn_7TM"/>
</dbReference>
<evidence type="ECO:0000256" key="3">
    <source>
        <dbReference type="ARBA" id="ARBA00022692"/>
    </source>
</evidence>
<dbReference type="Proteomes" id="UP000682733">
    <property type="component" value="Unassembled WGS sequence"/>
</dbReference>
<dbReference type="PROSITE" id="PS50262">
    <property type="entry name" value="G_PROTEIN_RECEP_F1_2"/>
    <property type="match status" value="1"/>
</dbReference>
<keyword evidence="2" id="KW-1003">Cell membrane</keyword>
<dbReference type="GO" id="GO:0005886">
    <property type="term" value="C:plasma membrane"/>
    <property type="evidence" value="ECO:0007669"/>
    <property type="project" value="UniProtKB-SubCell"/>
</dbReference>
<keyword evidence="4 9" id="KW-1133">Transmembrane helix</keyword>
<sequence>IFVTAAGNILVCLAITRERKLQNTTNYFLMSLAIADCMVALLVMPMGMVAEAFGKLLNLIFK</sequence>
<feature type="non-terminal residue" evidence="11">
    <location>
        <position position="1"/>
    </location>
</feature>
<proteinExistence type="predicted"/>
<evidence type="ECO:0000313" key="11">
    <source>
        <dbReference type="EMBL" id="CAF1619926.1"/>
    </source>
</evidence>
<keyword evidence="3 9" id="KW-0812">Transmembrane</keyword>
<dbReference type="Proteomes" id="UP000677228">
    <property type="component" value="Unassembled WGS sequence"/>
</dbReference>
<dbReference type="PANTHER" id="PTHR24247">
    <property type="entry name" value="5-HYDROXYTRYPTAMINE RECEPTOR"/>
    <property type="match status" value="1"/>
</dbReference>
<keyword evidence="5" id="KW-0297">G-protein coupled receptor</keyword>
<protein>
    <recommendedName>
        <fullName evidence="10">G-protein coupled receptors family 1 profile domain-containing protein</fullName>
    </recommendedName>
</protein>
<gene>
    <name evidence="11" type="ORF">OVA965_LOCUS43137</name>
    <name evidence="12" type="ORF">TMI583_LOCUS45278</name>
</gene>
<dbReference type="GO" id="GO:0004993">
    <property type="term" value="F:G protein-coupled serotonin receptor activity"/>
    <property type="evidence" value="ECO:0007669"/>
    <property type="project" value="TreeGrafter"/>
</dbReference>
<dbReference type="EMBL" id="CAJOBA010080405">
    <property type="protein sequence ID" value="CAF4438875.1"/>
    <property type="molecule type" value="Genomic_DNA"/>
</dbReference>
<dbReference type="GO" id="GO:0045202">
    <property type="term" value="C:synapse"/>
    <property type="evidence" value="ECO:0007669"/>
    <property type="project" value="GOC"/>
</dbReference>
<evidence type="ECO:0000256" key="6">
    <source>
        <dbReference type="ARBA" id="ARBA00023136"/>
    </source>
</evidence>
<dbReference type="GO" id="GO:0030425">
    <property type="term" value="C:dendrite"/>
    <property type="evidence" value="ECO:0007669"/>
    <property type="project" value="TreeGrafter"/>
</dbReference>
<evidence type="ECO:0000256" key="8">
    <source>
        <dbReference type="ARBA" id="ARBA00023224"/>
    </source>
</evidence>
<dbReference type="SUPFAM" id="SSF81321">
    <property type="entry name" value="Family A G protein-coupled receptor-like"/>
    <property type="match status" value="1"/>
</dbReference>
<dbReference type="PANTHER" id="PTHR24247:SF222">
    <property type="entry name" value="5-HYDROXYTRYPTAMINE (SEROTONIN) RECEPTOR 2B, ISOFORM E"/>
    <property type="match status" value="1"/>
</dbReference>
<evidence type="ECO:0000313" key="12">
    <source>
        <dbReference type="EMBL" id="CAF4438875.1"/>
    </source>
</evidence>
<evidence type="ECO:0000256" key="7">
    <source>
        <dbReference type="ARBA" id="ARBA00023170"/>
    </source>
</evidence>
<feature type="transmembrane region" description="Helical" evidence="9">
    <location>
        <begin position="27"/>
        <end position="49"/>
    </location>
</feature>
<reference evidence="11" key="1">
    <citation type="submission" date="2021-02" db="EMBL/GenBank/DDBJ databases">
        <authorList>
            <person name="Nowell W R."/>
        </authorList>
    </citation>
    <scope>NUCLEOTIDE SEQUENCE</scope>
</reference>
<dbReference type="GO" id="GO:0007210">
    <property type="term" value="P:serotonin receptor signaling pathway"/>
    <property type="evidence" value="ECO:0007669"/>
    <property type="project" value="TreeGrafter"/>
</dbReference>
<dbReference type="GO" id="GO:0007187">
    <property type="term" value="P:G protein-coupled receptor signaling pathway, coupled to cyclic nucleotide second messenger"/>
    <property type="evidence" value="ECO:0007669"/>
    <property type="project" value="TreeGrafter"/>
</dbReference>
<comment type="caution">
    <text evidence="11">The sequence shown here is derived from an EMBL/GenBank/DDBJ whole genome shotgun (WGS) entry which is preliminary data.</text>
</comment>
<dbReference type="GO" id="GO:0007268">
    <property type="term" value="P:chemical synaptic transmission"/>
    <property type="evidence" value="ECO:0007669"/>
    <property type="project" value="TreeGrafter"/>
</dbReference>
<dbReference type="GO" id="GO:0030594">
    <property type="term" value="F:neurotransmitter receptor activity"/>
    <property type="evidence" value="ECO:0007669"/>
    <property type="project" value="TreeGrafter"/>
</dbReference>
<dbReference type="InterPro" id="IPR000276">
    <property type="entry name" value="GPCR_Rhodpsn"/>
</dbReference>
<evidence type="ECO:0000256" key="5">
    <source>
        <dbReference type="ARBA" id="ARBA00023040"/>
    </source>
</evidence>
<organism evidence="11 13">
    <name type="scientific">Didymodactylos carnosus</name>
    <dbReference type="NCBI Taxonomy" id="1234261"/>
    <lineage>
        <taxon>Eukaryota</taxon>
        <taxon>Metazoa</taxon>
        <taxon>Spiralia</taxon>
        <taxon>Gnathifera</taxon>
        <taxon>Rotifera</taxon>
        <taxon>Eurotatoria</taxon>
        <taxon>Bdelloidea</taxon>
        <taxon>Philodinida</taxon>
        <taxon>Philodinidae</taxon>
        <taxon>Didymodactylos</taxon>
    </lineage>
</organism>